<protein>
    <submittedName>
        <fullName evidence="5">UxaA family hydrolase</fullName>
    </submittedName>
</protein>
<dbReference type="Pfam" id="PF20629">
    <property type="entry name" value="GD_AH_C"/>
    <property type="match status" value="1"/>
</dbReference>
<accession>A0A9J6NXC3</accession>
<dbReference type="InterPro" id="IPR007392">
    <property type="entry name" value="GD_AH_second"/>
</dbReference>
<evidence type="ECO:0000259" key="4">
    <source>
        <dbReference type="Pfam" id="PF20629"/>
    </source>
</evidence>
<evidence type="ECO:0000256" key="2">
    <source>
        <dbReference type="ARBA" id="ARBA00023239"/>
    </source>
</evidence>
<organism evidence="5 6">
    <name type="scientific">Oceanirhabdus seepicola</name>
    <dbReference type="NCBI Taxonomy" id="2828781"/>
    <lineage>
        <taxon>Bacteria</taxon>
        <taxon>Bacillati</taxon>
        <taxon>Bacillota</taxon>
        <taxon>Clostridia</taxon>
        <taxon>Eubacteriales</taxon>
        <taxon>Clostridiaceae</taxon>
        <taxon>Oceanirhabdus</taxon>
    </lineage>
</organism>
<dbReference type="GO" id="GO:0016829">
    <property type="term" value="F:lyase activity"/>
    <property type="evidence" value="ECO:0007669"/>
    <property type="project" value="UniProtKB-KW"/>
</dbReference>
<dbReference type="EMBL" id="JAGSOJ010000001">
    <property type="protein sequence ID" value="MCM1989106.1"/>
    <property type="molecule type" value="Genomic_DNA"/>
</dbReference>
<dbReference type="Proteomes" id="UP001056429">
    <property type="component" value="Unassembled WGS sequence"/>
</dbReference>
<keyword evidence="2" id="KW-0456">Lyase</keyword>
<dbReference type="InterPro" id="IPR048332">
    <property type="entry name" value="GD_AH_C"/>
</dbReference>
<comment type="caution">
    <text evidence="5">The sequence shown here is derived from an EMBL/GenBank/DDBJ whole genome shotgun (WGS) entry which is preliminary data.</text>
</comment>
<reference evidence="5" key="1">
    <citation type="journal article" date="2021" name="mSystems">
        <title>Bacteria and Archaea Synergistically Convert Glycine Betaine to Biogenic Methane in the Formosa Cold Seep of the South China Sea.</title>
        <authorList>
            <person name="Li L."/>
            <person name="Zhang W."/>
            <person name="Zhang S."/>
            <person name="Song L."/>
            <person name="Sun Q."/>
            <person name="Zhang H."/>
            <person name="Xiang H."/>
            <person name="Dong X."/>
        </authorList>
    </citation>
    <scope>NUCLEOTIDE SEQUENCE</scope>
    <source>
        <strain evidence="5">ZWT</strain>
    </source>
</reference>
<name>A0A9J6NXC3_9CLOT</name>
<keyword evidence="5" id="KW-0378">Hydrolase</keyword>
<dbReference type="PANTHER" id="PTHR30536">
    <property type="entry name" value="ALTRONATE/GALACTARATE DEHYDRATASE"/>
    <property type="match status" value="1"/>
</dbReference>
<gene>
    <name evidence="5" type="ORF">KDK92_05090</name>
</gene>
<sequence>MMTFNGYVRKDGSVGIRNNILIIAVDECMDGVARKISEEVESSIVVTNHYTCMLGGNEETLSNMINAALNPNVAGALVLAMGCGSIDPKIISDKINESGKLARHLTCIKKKGTKRTIEEGKILLKEIEDFASTFEREAVDISKLIVGVKCGGSDTSSGLASNPSVGKAADLLVDRGATVVAGELMELVGCEEILCNRAVNKEVEEKMLRMISNEEKRWSVGSDTEVMSVGNSVGGLTTIEEKSIGALHKTGTREIQDVLEFNQQGHEKPEKPGMYLSDVTMLCGGSGMHFAAIGAQLILWTSGGAGFNNSIVPVIRVSGNVDLINDDIDIDATGIMKGTVSVDEIGEEILEKIVQVANGEKTNIEDLGYSYCTLYQKDIRLEQCLGLR</sequence>
<feature type="domain" description="D-galactarate/Altronate dehydratase C-terminal" evidence="4">
    <location>
        <begin position="141"/>
        <end position="377"/>
    </location>
</feature>
<feature type="domain" description="D-galactarate/Altronate dehydratase second" evidence="3">
    <location>
        <begin position="6"/>
        <end position="127"/>
    </location>
</feature>
<dbReference type="GO" id="GO:0019698">
    <property type="term" value="P:D-galacturonate catabolic process"/>
    <property type="evidence" value="ECO:0007669"/>
    <property type="project" value="TreeGrafter"/>
</dbReference>
<dbReference type="InterPro" id="IPR052172">
    <property type="entry name" value="UxaA_altronate/galactarate_dh"/>
</dbReference>
<evidence type="ECO:0000313" key="5">
    <source>
        <dbReference type="EMBL" id="MCM1989106.1"/>
    </source>
</evidence>
<dbReference type="Pfam" id="PF04295">
    <property type="entry name" value="GD_AH_second"/>
    <property type="match status" value="1"/>
</dbReference>
<dbReference type="PANTHER" id="PTHR30536:SF5">
    <property type="entry name" value="ALTRONATE DEHYDRATASE"/>
    <property type="match status" value="1"/>
</dbReference>
<keyword evidence="6" id="KW-1185">Reference proteome</keyword>
<evidence type="ECO:0000259" key="3">
    <source>
        <dbReference type="Pfam" id="PF04295"/>
    </source>
</evidence>
<evidence type="ECO:0000313" key="6">
    <source>
        <dbReference type="Proteomes" id="UP001056429"/>
    </source>
</evidence>
<reference evidence="5" key="2">
    <citation type="submission" date="2021-04" db="EMBL/GenBank/DDBJ databases">
        <authorList>
            <person name="Dong X."/>
        </authorList>
    </citation>
    <scope>NUCLEOTIDE SEQUENCE</scope>
    <source>
        <strain evidence="5">ZWT</strain>
    </source>
</reference>
<dbReference type="GO" id="GO:0016787">
    <property type="term" value="F:hydrolase activity"/>
    <property type="evidence" value="ECO:0007669"/>
    <property type="project" value="UniProtKB-KW"/>
</dbReference>
<dbReference type="AlphaFoldDB" id="A0A9J6NXC3"/>
<proteinExistence type="inferred from homology"/>
<evidence type="ECO:0000256" key="1">
    <source>
        <dbReference type="ARBA" id="ARBA00010986"/>
    </source>
</evidence>
<comment type="similarity">
    <text evidence="1">Belongs to the UxaA family.</text>
</comment>